<dbReference type="PANTHER" id="PTHR46796:SF6">
    <property type="entry name" value="ARAC SUBFAMILY"/>
    <property type="match status" value="1"/>
</dbReference>
<evidence type="ECO:0000256" key="2">
    <source>
        <dbReference type="ARBA" id="ARBA00023125"/>
    </source>
</evidence>
<dbReference type="PROSITE" id="PS01124">
    <property type="entry name" value="HTH_ARAC_FAMILY_2"/>
    <property type="match status" value="1"/>
</dbReference>
<feature type="domain" description="HTH araC/xylS-type" evidence="4">
    <location>
        <begin position="190"/>
        <end position="288"/>
    </location>
</feature>
<keyword evidence="3" id="KW-0804">Transcription</keyword>
<keyword evidence="1" id="KW-0805">Transcription regulation</keyword>
<gene>
    <name evidence="5" type="ORF">BN1221_03597</name>
</gene>
<dbReference type="SMART" id="SM00342">
    <property type="entry name" value="HTH_ARAC"/>
    <property type="match status" value="1"/>
</dbReference>
<dbReference type="InterPro" id="IPR020449">
    <property type="entry name" value="Tscrpt_reg_AraC-type_HTH"/>
</dbReference>
<dbReference type="AlphaFoldDB" id="A0A0G4JYW5"/>
<evidence type="ECO:0000256" key="1">
    <source>
        <dbReference type="ARBA" id="ARBA00023015"/>
    </source>
</evidence>
<dbReference type="GO" id="GO:0003700">
    <property type="term" value="F:DNA-binding transcription factor activity"/>
    <property type="evidence" value="ECO:0007669"/>
    <property type="project" value="InterPro"/>
</dbReference>
<evidence type="ECO:0000256" key="3">
    <source>
        <dbReference type="ARBA" id="ARBA00023163"/>
    </source>
</evidence>
<dbReference type="OrthoDB" id="5622169at2"/>
<dbReference type="RefSeq" id="WP_048638435.1">
    <property type="nucleotide sequence ID" value="NZ_CGIG01000001.1"/>
</dbReference>
<evidence type="ECO:0000259" key="4">
    <source>
        <dbReference type="PROSITE" id="PS01124"/>
    </source>
</evidence>
<dbReference type="PRINTS" id="PR00032">
    <property type="entry name" value="HTHARAC"/>
</dbReference>
<dbReference type="InterPro" id="IPR050204">
    <property type="entry name" value="AraC_XylS_family_regulators"/>
</dbReference>
<proteinExistence type="predicted"/>
<accession>A0A0G4JYW5</accession>
<keyword evidence="2" id="KW-0238">DNA-binding</keyword>
<dbReference type="InterPro" id="IPR018062">
    <property type="entry name" value="HTH_AraC-typ_CS"/>
</dbReference>
<keyword evidence="6" id="KW-1185">Reference proteome</keyword>
<dbReference type="PANTHER" id="PTHR46796">
    <property type="entry name" value="HTH-TYPE TRANSCRIPTIONAL ACTIVATOR RHAS-RELATED"/>
    <property type="match status" value="1"/>
</dbReference>
<sequence>MHQYKAFNSLQQYKTVLRDTVELGSGVRLASWFNRNDLVTLENGDHHILSLYTADGYESYHKTPDGWHNGGGPDRFCLMPKQSVTTWDIRGDLSFVHLYYDDSHFRRLAEQTWDRSPASIRTEERIFGDDAQITTLYRQFLLNYSWADPANQLALSSAATLLLIHTLRQYTQLQWTLPKVRGGLAPAVLRRVKEMMESRLGDPLTLDELAAEAGLSEFHFARMFRQSEGMAPHQYVLKRRLARAEEMLRHSSLAITEIALMCGFSSASHFSHSFKSERGMTPSALRRTLLR</sequence>
<dbReference type="PROSITE" id="PS00041">
    <property type="entry name" value="HTH_ARAC_FAMILY_1"/>
    <property type="match status" value="1"/>
</dbReference>
<evidence type="ECO:0000313" key="5">
    <source>
        <dbReference type="EMBL" id="CPR19137.1"/>
    </source>
</evidence>
<dbReference type="SUPFAM" id="SSF46689">
    <property type="entry name" value="Homeodomain-like"/>
    <property type="match status" value="2"/>
</dbReference>
<organism evidence="5 6">
    <name type="scientific">Brenneria goodwinii</name>
    <dbReference type="NCBI Taxonomy" id="1109412"/>
    <lineage>
        <taxon>Bacteria</taxon>
        <taxon>Pseudomonadati</taxon>
        <taxon>Pseudomonadota</taxon>
        <taxon>Gammaproteobacteria</taxon>
        <taxon>Enterobacterales</taxon>
        <taxon>Pectobacteriaceae</taxon>
        <taxon>Brenneria</taxon>
    </lineage>
</organism>
<dbReference type="Pfam" id="PF12833">
    <property type="entry name" value="HTH_18"/>
    <property type="match status" value="1"/>
</dbReference>
<evidence type="ECO:0000313" key="6">
    <source>
        <dbReference type="Proteomes" id="UP000044377"/>
    </source>
</evidence>
<dbReference type="InterPro" id="IPR009057">
    <property type="entry name" value="Homeodomain-like_sf"/>
</dbReference>
<dbReference type="STRING" id="1109412.BN1221_03597"/>
<protein>
    <submittedName>
        <fullName evidence="5">Transcriptional regulator, AraC family</fullName>
    </submittedName>
</protein>
<dbReference type="EMBL" id="CGIG01000001">
    <property type="protein sequence ID" value="CPR19137.1"/>
    <property type="molecule type" value="Genomic_DNA"/>
</dbReference>
<dbReference type="GO" id="GO:0043565">
    <property type="term" value="F:sequence-specific DNA binding"/>
    <property type="evidence" value="ECO:0007669"/>
    <property type="project" value="InterPro"/>
</dbReference>
<dbReference type="InterPro" id="IPR018060">
    <property type="entry name" value="HTH_AraC"/>
</dbReference>
<reference evidence="6" key="1">
    <citation type="submission" date="2015-01" db="EMBL/GenBank/DDBJ databases">
        <authorList>
            <person name="Paterson Steve"/>
        </authorList>
    </citation>
    <scope>NUCLEOTIDE SEQUENCE [LARGE SCALE GENOMIC DNA]</scope>
    <source>
        <strain evidence="6">OBR1</strain>
    </source>
</reference>
<dbReference type="Proteomes" id="UP000044377">
    <property type="component" value="Unassembled WGS sequence"/>
</dbReference>
<dbReference type="Gene3D" id="1.10.10.60">
    <property type="entry name" value="Homeodomain-like"/>
    <property type="match status" value="2"/>
</dbReference>
<name>A0A0G4JYW5_9GAMM</name>